<gene>
    <name evidence="10" type="ORF">CSUI_009966</name>
</gene>
<dbReference type="VEuPathDB" id="ToxoDB:CSUI_009966"/>
<dbReference type="PANTHER" id="PTHR24363:SF0">
    <property type="entry name" value="SERINE_THREONINE KINASE LIKE DOMAIN CONTAINING 1"/>
    <property type="match status" value="1"/>
</dbReference>
<dbReference type="Pfam" id="PF00069">
    <property type="entry name" value="Pkinase"/>
    <property type="match status" value="1"/>
</dbReference>
<evidence type="ECO:0000313" key="10">
    <source>
        <dbReference type="EMBL" id="PHJ16222.1"/>
    </source>
</evidence>
<evidence type="ECO:0000256" key="6">
    <source>
        <dbReference type="ARBA" id="ARBA00022840"/>
    </source>
</evidence>
<organism evidence="10 11">
    <name type="scientific">Cystoisospora suis</name>
    <dbReference type="NCBI Taxonomy" id="483139"/>
    <lineage>
        <taxon>Eukaryota</taxon>
        <taxon>Sar</taxon>
        <taxon>Alveolata</taxon>
        <taxon>Apicomplexa</taxon>
        <taxon>Conoidasida</taxon>
        <taxon>Coccidia</taxon>
        <taxon>Eucoccidiorida</taxon>
        <taxon>Eimeriorina</taxon>
        <taxon>Sarcocystidae</taxon>
        <taxon>Cystoisospora</taxon>
    </lineage>
</organism>
<reference evidence="10 11" key="1">
    <citation type="journal article" date="2017" name="Int. J. Parasitol.">
        <title>The genome of the protozoan parasite Cystoisospora suis and a reverse vaccinology approach to identify vaccine candidates.</title>
        <authorList>
            <person name="Palmieri N."/>
            <person name="Shrestha A."/>
            <person name="Ruttkowski B."/>
            <person name="Beck T."/>
            <person name="Vogl C."/>
            <person name="Tomley F."/>
            <person name="Blake D.P."/>
            <person name="Joachim A."/>
        </authorList>
    </citation>
    <scope>NUCLEOTIDE SEQUENCE [LARGE SCALE GENOMIC DNA]</scope>
    <source>
        <strain evidence="10 11">Wien I</strain>
    </source>
</reference>
<evidence type="ECO:0000259" key="9">
    <source>
        <dbReference type="PROSITE" id="PS50011"/>
    </source>
</evidence>
<dbReference type="PANTHER" id="PTHR24363">
    <property type="entry name" value="SERINE/THREONINE PROTEIN KINASE"/>
    <property type="match status" value="1"/>
</dbReference>
<evidence type="ECO:0000256" key="8">
    <source>
        <dbReference type="ARBA" id="ARBA00048679"/>
    </source>
</evidence>
<comment type="catalytic activity">
    <reaction evidence="8">
        <text>L-seryl-[protein] + ATP = O-phospho-L-seryl-[protein] + ADP + H(+)</text>
        <dbReference type="Rhea" id="RHEA:17989"/>
        <dbReference type="Rhea" id="RHEA-COMP:9863"/>
        <dbReference type="Rhea" id="RHEA-COMP:11604"/>
        <dbReference type="ChEBI" id="CHEBI:15378"/>
        <dbReference type="ChEBI" id="CHEBI:29999"/>
        <dbReference type="ChEBI" id="CHEBI:30616"/>
        <dbReference type="ChEBI" id="CHEBI:83421"/>
        <dbReference type="ChEBI" id="CHEBI:456216"/>
        <dbReference type="EC" id="2.7.11.1"/>
    </reaction>
</comment>
<dbReference type="GeneID" id="94433285"/>
<keyword evidence="4" id="KW-0547">Nucleotide-binding</keyword>
<dbReference type="EMBL" id="MIGC01006437">
    <property type="protein sequence ID" value="PHJ16222.1"/>
    <property type="molecule type" value="Genomic_DNA"/>
</dbReference>
<dbReference type="Proteomes" id="UP000221165">
    <property type="component" value="Unassembled WGS sequence"/>
</dbReference>
<dbReference type="Gene3D" id="1.10.510.10">
    <property type="entry name" value="Transferase(Phosphotransferase) domain 1"/>
    <property type="match status" value="1"/>
</dbReference>
<comment type="caution">
    <text evidence="10">The sequence shown here is derived from an EMBL/GenBank/DDBJ whole genome shotgun (WGS) entry which is preliminary data.</text>
</comment>
<dbReference type="InterPro" id="IPR000719">
    <property type="entry name" value="Prot_kinase_dom"/>
</dbReference>
<keyword evidence="2" id="KW-0723">Serine/threonine-protein kinase</keyword>
<evidence type="ECO:0000313" key="11">
    <source>
        <dbReference type="Proteomes" id="UP000221165"/>
    </source>
</evidence>
<dbReference type="RefSeq" id="XP_067917951.1">
    <property type="nucleotide sequence ID" value="XM_068070074.1"/>
</dbReference>
<feature type="non-terminal residue" evidence="10">
    <location>
        <position position="1"/>
    </location>
</feature>
<dbReference type="GO" id="GO:0004674">
    <property type="term" value="F:protein serine/threonine kinase activity"/>
    <property type="evidence" value="ECO:0007669"/>
    <property type="project" value="UniProtKB-KW"/>
</dbReference>
<dbReference type="EC" id="2.7.11.1" evidence="1"/>
<evidence type="ECO:0000256" key="4">
    <source>
        <dbReference type="ARBA" id="ARBA00022741"/>
    </source>
</evidence>
<evidence type="ECO:0000256" key="2">
    <source>
        <dbReference type="ARBA" id="ARBA00022527"/>
    </source>
</evidence>
<keyword evidence="11" id="KW-1185">Reference proteome</keyword>
<dbReference type="OrthoDB" id="10264738at2759"/>
<evidence type="ECO:0000256" key="7">
    <source>
        <dbReference type="ARBA" id="ARBA00047899"/>
    </source>
</evidence>
<keyword evidence="5 10" id="KW-0418">Kinase</keyword>
<dbReference type="GO" id="GO:0005524">
    <property type="term" value="F:ATP binding"/>
    <property type="evidence" value="ECO:0007669"/>
    <property type="project" value="UniProtKB-KW"/>
</dbReference>
<accession>A0A2C6KI81</accession>
<evidence type="ECO:0000256" key="5">
    <source>
        <dbReference type="ARBA" id="ARBA00022777"/>
    </source>
</evidence>
<dbReference type="SUPFAM" id="SSF56112">
    <property type="entry name" value="Protein kinase-like (PK-like)"/>
    <property type="match status" value="1"/>
</dbReference>
<dbReference type="AlphaFoldDB" id="A0A2C6KI81"/>
<proteinExistence type="predicted"/>
<feature type="domain" description="Protein kinase" evidence="9">
    <location>
        <begin position="1"/>
        <end position="231"/>
    </location>
</feature>
<keyword evidence="6" id="KW-0067">ATP-binding</keyword>
<keyword evidence="3" id="KW-0808">Transferase</keyword>
<dbReference type="PROSITE" id="PS50011">
    <property type="entry name" value="PROTEIN_KINASE_DOM"/>
    <property type="match status" value="1"/>
</dbReference>
<dbReference type="InterPro" id="IPR011009">
    <property type="entry name" value="Kinase-like_dom_sf"/>
</dbReference>
<comment type="catalytic activity">
    <reaction evidence="7">
        <text>L-threonyl-[protein] + ATP = O-phospho-L-threonyl-[protein] + ADP + H(+)</text>
        <dbReference type="Rhea" id="RHEA:46608"/>
        <dbReference type="Rhea" id="RHEA-COMP:11060"/>
        <dbReference type="Rhea" id="RHEA-COMP:11605"/>
        <dbReference type="ChEBI" id="CHEBI:15378"/>
        <dbReference type="ChEBI" id="CHEBI:30013"/>
        <dbReference type="ChEBI" id="CHEBI:30616"/>
        <dbReference type="ChEBI" id="CHEBI:61977"/>
        <dbReference type="ChEBI" id="CHEBI:456216"/>
        <dbReference type="EC" id="2.7.11.1"/>
    </reaction>
</comment>
<evidence type="ECO:0000256" key="1">
    <source>
        <dbReference type="ARBA" id="ARBA00012513"/>
    </source>
</evidence>
<evidence type="ECO:0000256" key="3">
    <source>
        <dbReference type="ARBA" id="ARBA00022679"/>
    </source>
</evidence>
<protein>
    <recommendedName>
        <fullName evidence="1">non-specific serine/threonine protein kinase</fullName>
        <ecNumber evidence="1">2.7.11.1</ecNumber>
    </recommendedName>
</protein>
<sequence>RLFPIDCSASSLWLCPAKGLHSLVGCSKSEELNGPEGFPKLDPEQWPGTKHIAKCYGTICGKSSVFVAYEFGGVALSTLVRDVKGEFVGQKRMYRLLEKPLYTLMRQDPRILKCLLRDMLHVLDMLAHLKWIHSDIKPDNILVLSSPGSTSVGEIKIIDFGSAFRHGTSATPLMATPEYMPPEALRAADTAPELRVSDRHIRVSLPLLLLSGFESSSEGHGANRRIFLVGD</sequence>
<name>A0A2C6KI81_9APIC</name>